<protein>
    <submittedName>
        <fullName evidence="2">Putative leucine-rich repeat domain, L domain-containing protein</fullName>
    </submittedName>
</protein>
<dbReference type="Proteomes" id="UP000002051">
    <property type="component" value="Chromosome 6"/>
</dbReference>
<evidence type="ECO:0000313" key="4">
    <source>
        <dbReference type="Proteomes" id="UP000002051"/>
    </source>
</evidence>
<dbReference type="PaxDb" id="3880-AES75368"/>
<reference evidence="1 4" key="1">
    <citation type="journal article" date="2011" name="Nature">
        <title>The Medicago genome provides insight into the evolution of rhizobial symbioses.</title>
        <authorList>
            <person name="Young N.D."/>
            <person name="Debelle F."/>
            <person name="Oldroyd G.E."/>
            <person name="Geurts R."/>
            <person name="Cannon S.B."/>
            <person name="Udvardi M.K."/>
            <person name="Benedito V.A."/>
            <person name="Mayer K.F."/>
            <person name="Gouzy J."/>
            <person name="Schoof H."/>
            <person name="Van de Peer Y."/>
            <person name="Proost S."/>
            <person name="Cook D.R."/>
            <person name="Meyers B.C."/>
            <person name="Spannagl M."/>
            <person name="Cheung F."/>
            <person name="De Mita S."/>
            <person name="Krishnakumar V."/>
            <person name="Gundlach H."/>
            <person name="Zhou S."/>
            <person name="Mudge J."/>
            <person name="Bharti A.K."/>
            <person name="Murray J.D."/>
            <person name="Naoumkina M.A."/>
            <person name="Rosen B."/>
            <person name="Silverstein K.A."/>
            <person name="Tang H."/>
            <person name="Rombauts S."/>
            <person name="Zhao P.X."/>
            <person name="Zhou P."/>
            <person name="Barbe V."/>
            <person name="Bardou P."/>
            <person name="Bechner M."/>
            <person name="Bellec A."/>
            <person name="Berger A."/>
            <person name="Berges H."/>
            <person name="Bidwell S."/>
            <person name="Bisseling T."/>
            <person name="Choisne N."/>
            <person name="Couloux A."/>
            <person name="Denny R."/>
            <person name="Deshpande S."/>
            <person name="Dai X."/>
            <person name="Doyle J.J."/>
            <person name="Dudez A.M."/>
            <person name="Farmer A.D."/>
            <person name="Fouteau S."/>
            <person name="Franken C."/>
            <person name="Gibelin C."/>
            <person name="Gish J."/>
            <person name="Goldstein S."/>
            <person name="Gonzalez A.J."/>
            <person name="Green P.J."/>
            <person name="Hallab A."/>
            <person name="Hartog M."/>
            <person name="Hua A."/>
            <person name="Humphray S.J."/>
            <person name="Jeong D.H."/>
            <person name="Jing Y."/>
            <person name="Jocker A."/>
            <person name="Kenton S.M."/>
            <person name="Kim D.J."/>
            <person name="Klee K."/>
            <person name="Lai H."/>
            <person name="Lang C."/>
            <person name="Lin S."/>
            <person name="Macmil S.L."/>
            <person name="Magdelenat G."/>
            <person name="Matthews L."/>
            <person name="McCorrison J."/>
            <person name="Monaghan E.L."/>
            <person name="Mun J.H."/>
            <person name="Najar F.Z."/>
            <person name="Nicholson C."/>
            <person name="Noirot C."/>
            <person name="O'Bleness M."/>
            <person name="Paule C.R."/>
            <person name="Poulain J."/>
            <person name="Prion F."/>
            <person name="Qin B."/>
            <person name="Qu C."/>
            <person name="Retzel E.F."/>
            <person name="Riddle C."/>
            <person name="Sallet E."/>
            <person name="Samain S."/>
            <person name="Samson N."/>
            <person name="Sanders I."/>
            <person name="Saurat O."/>
            <person name="Scarpelli C."/>
            <person name="Schiex T."/>
            <person name="Segurens B."/>
            <person name="Severin A.J."/>
            <person name="Sherrier D.J."/>
            <person name="Shi R."/>
            <person name="Sims S."/>
            <person name="Singer S.R."/>
            <person name="Sinharoy S."/>
            <person name="Sterck L."/>
            <person name="Viollet A."/>
            <person name="Wang B.B."/>
            <person name="Wang K."/>
            <person name="Wang M."/>
            <person name="Wang X."/>
            <person name="Warfsmann J."/>
            <person name="Weissenbach J."/>
            <person name="White D.D."/>
            <person name="White J.D."/>
            <person name="Wiley G.B."/>
            <person name="Wincker P."/>
            <person name="Xing Y."/>
            <person name="Yang L."/>
            <person name="Yao Z."/>
            <person name="Ying F."/>
            <person name="Zhai J."/>
            <person name="Zhou L."/>
            <person name="Zuber A."/>
            <person name="Denarie J."/>
            <person name="Dixon R.A."/>
            <person name="May G.D."/>
            <person name="Schwartz D.C."/>
            <person name="Rogers J."/>
            <person name="Quetier F."/>
            <person name="Town C.D."/>
            <person name="Roe B.A."/>
        </authorList>
    </citation>
    <scope>NUCLEOTIDE SEQUENCE [LARGE SCALE GENOMIC DNA]</scope>
    <source>
        <strain evidence="1">A17</strain>
        <strain evidence="3 4">cv. Jemalong A17</strain>
    </source>
</reference>
<dbReference type="EMBL" id="PSQE01000006">
    <property type="protein sequence ID" value="RHN51292.1"/>
    <property type="molecule type" value="Genomic_DNA"/>
</dbReference>
<reference evidence="3" key="3">
    <citation type="submission" date="2015-04" db="UniProtKB">
        <authorList>
            <consortium name="EnsemblPlants"/>
        </authorList>
    </citation>
    <scope>IDENTIFICATION</scope>
    <source>
        <strain evidence="3">cv. Jemalong A17</strain>
    </source>
</reference>
<reference evidence="5" key="4">
    <citation type="journal article" date="2018" name="Nat. Plants">
        <title>Whole-genome landscape of Medicago truncatula symbiotic genes.</title>
        <authorList>
            <person name="Pecrix Y."/>
            <person name="Staton S.E."/>
            <person name="Sallet E."/>
            <person name="Lelandais-Briere C."/>
            <person name="Moreau S."/>
            <person name="Carrere S."/>
            <person name="Blein T."/>
            <person name="Jardinaud M.F."/>
            <person name="Latrasse D."/>
            <person name="Zouine M."/>
            <person name="Zahm M."/>
            <person name="Kreplak J."/>
            <person name="Mayjonade B."/>
            <person name="Satge C."/>
            <person name="Perez M."/>
            <person name="Cauet S."/>
            <person name="Marande W."/>
            <person name="Chantry-Darmon C."/>
            <person name="Lopez-Roques C."/>
            <person name="Bouchez O."/>
            <person name="Berard A."/>
            <person name="Debelle F."/>
            <person name="Munos S."/>
            <person name="Bendahmane A."/>
            <person name="Berges H."/>
            <person name="Niebel A."/>
            <person name="Buitink J."/>
            <person name="Frugier F."/>
            <person name="Benhamed M."/>
            <person name="Crespi M."/>
            <person name="Gouzy J."/>
            <person name="Gamas P."/>
        </authorList>
    </citation>
    <scope>NUCLEOTIDE SEQUENCE [LARGE SCALE GENOMIC DNA]</scope>
    <source>
        <strain evidence="5">cv. Jemalong A17</strain>
    </source>
</reference>
<evidence type="ECO:0000313" key="2">
    <source>
        <dbReference type="EMBL" id="RHN51292.1"/>
    </source>
</evidence>
<dbReference type="EnsemblPlants" id="AES75368">
    <property type="protein sequence ID" value="AES75368"/>
    <property type="gene ID" value="MTR_6g042880"/>
</dbReference>
<organism evidence="1 4">
    <name type="scientific">Medicago truncatula</name>
    <name type="common">Barrel medic</name>
    <name type="synonym">Medicago tribuloides</name>
    <dbReference type="NCBI Taxonomy" id="3880"/>
    <lineage>
        <taxon>Eukaryota</taxon>
        <taxon>Viridiplantae</taxon>
        <taxon>Streptophyta</taxon>
        <taxon>Embryophyta</taxon>
        <taxon>Tracheophyta</taxon>
        <taxon>Spermatophyta</taxon>
        <taxon>Magnoliopsida</taxon>
        <taxon>eudicotyledons</taxon>
        <taxon>Gunneridae</taxon>
        <taxon>Pentapetalae</taxon>
        <taxon>rosids</taxon>
        <taxon>fabids</taxon>
        <taxon>Fabales</taxon>
        <taxon>Fabaceae</taxon>
        <taxon>Papilionoideae</taxon>
        <taxon>50 kb inversion clade</taxon>
        <taxon>NPAAA clade</taxon>
        <taxon>Hologalegina</taxon>
        <taxon>IRL clade</taxon>
        <taxon>Trifolieae</taxon>
        <taxon>Medicago</taxon>
    </lineage>
</organism>
<proteinExistence type="predicted"/>
<evidence type="ECO:0000313" key="3">
    <source>
        <dbReference type="EnsemblPlants" id="AES75368"/>
    </source>
</evidence>
<dbReference type="EMBL" id="CM001222">
    <property type="protein sequence ID" value="AES75368.1"/>
    <property type="molecule type" value="Genomic_DNA"/>
</dbReference>
<dbReference type="Gramene" id="rna35708">
    <property type="protein sequence ID" value="RHN51292.1"/>
    <property type="gene ID" value="gene35708"/>
</dbReference>
<reference evidence="1 4" key="2">
    <citation type="journal article" date="2014" name="BMC Genomics">
        <title>An improved genome release (version Mt4.0) for the model legume Medicago truncatula.</title>
        <authorList>
            <person name="Tang H."/>
            <person name="Krishnakumar V."/>
            <person name="Bidwell S."/>
            <person name="Rosen B."/>
            <person name="Chan A."/>
            <person name="Zhou S."/>
            <person name="Gentzbittel L."/>
            <person name="Childs K.L."/>
            <person name="Yandell M."/>
            <person name="Gundlach H."/>
            <person name="Mayer K.F."/>
            <person name="Schwartz D.C."/>
            <person name="Town C.D."/>
        </authorList>
    </citation>
    <scope>GENOME REANNOTATION</scope>
    <source>
        <strain evidence="3 4">cv. Jemalong A17</strain>
    </source>
</reference>
<accession>G7KIX3</accession>
<evidence type="ECO:0000313" key="5">
    <source>
        <dbReference type="Proteomes" id="UP000265566"/>
    </source>
</evidence>
<dbReference type="HOGENOM" id="CLU_068558_2_0_1"/>
<name>G7KIX3_MEDTR</name>
<evidence type="ECO:0000313" key="1">
    <source>
        <dbReference type="EMBL" id="AES75368.1"/>
    </source>
</evidence>
<gene>
    <name evidence="1" type="ordered locus">MTR_6g042880</name>
    <name evidence="2" type="ORF">MtrunA17_Chr6g0466981</name>
</gene>
<dbReference type="SUPFAM" id="SSF52047">
    <property type="entry name" value="RNI-like"/>
    <property type="match status" value="1"/>
</dbReference>
<sequence length="171" mass="20026">MKWKKRTSSLKSYPNEKEKTYSYLPDECWERVFRFIINYSDENKKHCNLNCHPLVYKQFLSIANGLLFSLGVKLEKRLFLPRLFNRFTKLNTLDLTHFNDDRNLDMLLHQISNFPLKLTSLKLPKTCTFPAKGLQDFSQNITTLASLTCSILFLSNNEISLIADCFPFNTT</sequence>
<reference evidence="2" key="5">
    <citation type="journal article" date="2018" name="Nat. Plants">
        <title>Whole-genome landscape of Medicago truncatula symbiotic genes.</title>
        <authorList>
            <person name="Pecrix Y."/>
            <person name="Gamas P."/>
            <person name="Carrere S."/>
        </authorList>
    </citation>
    <scope>NUCLEOTIDE SEQUENCE</scope>
    <source>
        <tissue evidence="2">Leaves</tissue>
    </source>
</reference>
<dbReference type="Proteomes" id="UP000265566">
    <property type="component" value="Chromosome 6"/>
</dbReference>
<keyword evidence="4" id="KW-1185">Reference proteome</keyword>
<dbReference type="AlphaFoldDB" id="G7KIX3"/>